<dbReference type="InterPro" id="IPR016962">
    <property type="entry name" value="Dehydrase_ECs4332_prd"/>
</dbReference>
<evidence type="ECO:0000313" key="2">
    <source>
        <dbReference type="EMBL" id="AKE60478.1"/>
    </source>
</evidence>
<dbReference type="InterPro" id="IPR054545">
    <property type="entry name" value="ApeI-like"/>
</dbReference>
<reference evidence="2 3" key="1">
    <citation type="journal article" date="2013" name="Appl. Microbiol. Biotechnol.">
        <title>Glycerol assimilation and production of 1,3-propanediol by Citrobacter amalonaticus Y19.</title>
        <authorList>
            <person name="Ainala S.K."/>
            <person name="Ashok S."/>
            <person name="Ko Y."/>
            <person name="Park S."/>
        </authorList>
    </citation>
    <scope>NUCLEOTIDE SEQUENCE [LARGE SCALE GENOMIC DNA]</scope>
    <source>
        <strain evidence="2 3">Y19</strain>
    </source>
</reference>
<sequence>MIPREIERHQAQPQQIEVVLHLDPSLFWFSGHFAVQPLLPGVAQMDWVMHYATTLLAPGWRFHSIQNVKFQAPLLPENTVTLTLSWQEARQILTFSYQRHDGDARHTASSGKIRLCR</sequence>
<dbReference type="Pfam" id="PF22818">
    <property type="entry name" value="ApeI-like"/>
    <property type="match status" value="1"/>
</dbReference>
<dbReference type="Proteomes" id="UP000034085">
    <property type="component" value="Chromosome"/>
</dbReference>
<accession>A0A0F6RGZ9</accession>
<dbReference type="OrthoDB" id="9812842at2"/>
<name>A0A0F6RGZ9_CITAM</name>
<evidence type="ECO:0000259" key="1">
    <source>
        <dbReference type="Pfam" id="PF22818"/>
    </source>
</evidence>
<dbReference type="SUPFAM" id="SSF54637">
    <property type="entry name" value="Thioesterase/thiol ester dehydrase-isomerase"/>
    <property type="match status" value="1"/>
</dbReference>
<dbReference type="AlphaFoldDB" id="A0A0F6RGZ9"/>
<dbReference type="KEGG" id="cama:F384_18885"/>
<dbReference type="InterPro" id="IPR029069">
    <property type="entry name" value="HotDog_dom_sf"/>
</dbReference>
<dbReference type="PATRIC" id="fig|1261127.3.peg.3941"/>
<proteinExistence type="predicted"/>
<dbReference type="EMBL" id="CP011132">
    <property type="protein sequence ID" value="AKE60478.1"/>
    <property type="molecule type" value="Genomic_DNA"/>
</dbReference>
<dbReference type="Gene3D" id="3.10.129.10">
    <property type="entry name" value="Hotdog Thioesterase"/>
    <property type="match status" value="1"/>
</dbReference>
<organism evidence="2 3">
    <name type="scientific">Citrobacter amalonaticus Y19</name>
    <dbReference type="NCBI Taxonomy" id="1261127"/>
    <lineage>
        <taxon>Bacteria</taxon>
        <taxon>Pseudomonadati</taxon>
        <taxon>Pseudomonadota</taxon>
        <taxon>Gammaproteobacteria</taxon>
        <taxon>Enterobacterales</taxon>
        <taxon>Enterobacteriaceae</taxon>
        <taxon>Citrobacter</taxon>
    </lineage>
</organism>
<evidence type="ECO:0000313" key="3">
    <source>
        <dbReference type="Proteomes" id="UP000034085"/>
    </source>
</evidence>
<dbReference type="PIRSF" id="PIRSF030962">
    <property type="entry name" value="Dehydrase_ECs4332_prd"/>
    <property type="match status" value="1"/>
</dbReference>
<protein>
    <submittedName>
        <fullName evidence="2">Hydroxymyristoyl-ACP dehydratase</fullName>
    </submittedName>
</protein>
<dbReference type="HOGENOM" id="CLU_078912_5_1_6"/>
<gene>
    <name evidence="2" type="ORF">F384_18885</name>
</gene>
<feature type="domain" description="ApeI dehydratase-like" evidence="1">
    <location>
        <begin position="10"/>
        <end position="103"/>
    </location>
</feature>
<dbReference type="RefSeq" id="WP_046491651.1">
    <property type="nucleotide sequence ID" value="NZ_CP011132.1"/>
</dbReference>